<protein>
    <submittedName>
        <fullName evidence="1">Uncharacterized protein</fullName>
    </submittedName>
</protein>
<reference evidence="1" key="1">
    <citation type="submission" date="2022-03" db="EMBL/GenBank/DDBJ databases">
        <authorList>
            <person name="Martin C."/>
        </authorList>
    </citation>
    <scope>NUCLEOTIDE SEQUENCE</scope>
</reference>
<name>A0A8J1YBG3_OWEFU</name>
<dbReference type="AlphaFoldDB" id="A0A8J1YBG3"/>
<dbReference type="Proteomes" id="UP000749559">
    <property type="component" value="Unassembled WGS sequence"/>
</dbReference>
<gene>
    <name evidence="1" type="ORF">OFUS_LOCUS8324</name>
</gene>
<comment type="caution">
    <text evidence="1">The sequence shown here is derived from an EMBL/GenBank/DDBJ whole genome shotgun (WGS) entry which is preliminary data.</text>
</comment>
<dbReference type="EMBL" id="CAIIXF020000004">
    <property type="protein sequence ID" value="CAH1781805.1"/>
    <property type="molecule type" value="Genomic_DNA"/>
</dbReference>
<sequence length="269" mass="30598">MTMAKTKSKKPVRAIATMIKQTSVKKTQSKVQIRKMMGPKKKSVVKKVVKRKKHSSDSDNDLIVKVASKLRQLSWKPIESKTHERVNSIVQGCLEQSVMLTDSTLEDEVRDKLQQIASRIKHVMRKTSAPARGQDQVYDGTELKLLRDLLIRKKDLLEQVENMIDQHNIDIHEIIDKTDEVDETARSEKEKHNASKSQLHESVRKIHHTDSLGIPPLPEACYSLGVLGVPCDDKPDEQEKLLQTLIEAQNTQNVPKLTEHIVNILESLD</sequence>
<evidence type="ECO:0000313" key="2">
    <source>
        <dbReference type="Proteomes" id="UP000749559"/>
    </source>
</evidence>
<proteinExistence type="predicted"/>
<keyword evidence="2" id="KW-1185">Reference proteome</keyword>
<organism evidence="1 2">
    <name type="scientific">Owenia fusiformis</name>
    <name type="common">Polychaete worm</name>
    <dbReference type="NCBI Taxonomy" id="6347"/>
    <lineage>
        <taxon>Eukaryota</taxon>
        <taxon>Metazoa</taxon>
        <taxon>Spiralia</taxon>
        <taxon>Lophotrochozoa</taxon>
        <taxon>Annelida</taxon>
        <taxon>Polychaeta</taxon>
        <taxon>Sedentaria</taxon>
        <taxon>Canalipalpata</taxon>
        <taxon>Sabellida</taxon>
        <taxon>Oweniida</taxon>
        <taxon>Oweniidae</taxon>
        <taxon>Owenia</taxon>
    </lineage>
</organism>
<evidence type="ECO:0000313" key="1">
    <source>
        <dbReference type="EMBL" id="CAH1781805.1"/>
    </source>
</evidence>
<accession>A0A8J1YBG3</accession>